<feature type="compositionally biased region" description="Polar residues" evidence="8">
    <location>
        <begin position="1"/>
        <end position="12"/>
    </location>
</feature>
<keyword evidence="5 9" id="KW-1133">Transmembrane helix</keyword>
<evidence type="ECO:0000259" key="10">
    <source>
        <dbReference type="PROSITE" id="PS51779"/>
    </source>
</evidence>
<evidence type="ECO:0000256" key="1">
    <source>
        <dbReference type="ARBA" id="ARBA00004370"/>
    </source>
</evidence>
<evidence type="ECO:0000256" key="3">
    <source>
        <dbReference type="ARBA" id="ARBA00022618"/>
    </source>
</evidence>
<dbReference type="EMBL" id="VMBG01000004">
    <property type="protein sequence ID" value="TSJ75068.1"/>
    <property type="molecule type" value="Genomic_DNA"/>
</dbReference>
<sequence length="341" mass="37207">MSQSHLNPPSTRSWRDIPQPVRPRAMGREGKKRLVMAVGNIVGLVLVLGAAGWGVFEIIHLWETNPTRITAPTKGVPVRDFAVRTDGVLDKAWVQRTLELPKASSLMELDLVDLKRRLEESGQVSKAVIERKFPDVLVVTLQERTPVSRVMARIGDAVPVAFMVARDGMVYSGFGYDPVMTEALPFIDGVKLVREGSGFVRIEGMDAVADLLGTAQAAVPAIYHSFKIVSLARFGLDRTLVVKSTEVEVITFGSSQDSFYRQLARLDYILGETRRQNATGQLKSVNLAIGDKQVPVSFDTTPDSSAGSRSSTAAVIRPGQTSGTALFSLPPRNSSPTKRDF</sequence>
<dbReference type="RefSeq" id="WP_144354210.1">
    <property type="nucleotide sequence ID" value="NZ_CBCRVV010000010.1"/>
</dbReference>
<dbReference type="Gene3D" id="3.10.20.310">
    <property type="entry name" value="membrane protein fhac"/>
    <property type="match status" value="1"/>
</dbReference>
<evidence type="ECO:0000256" key="5">
    <source>
        <dbReference type="ARBA" id="ARBA00022989"/>
    </source>
</evidence>
<keyword evidence="3" id="KW-0132">Cell division</keyword>
<protein>
    <submittedName>
        <fullName evidence="11">FtsQ-type POTRA domain-containing protein</fullName>
    </submittedName>
</protein>
<evidence type="ECO:0000313" key="12">
    <source>
        <dbReference type="Proteomes" id="UP000315648"/>
    </source>
</evidence>
<dbReference type="InterPro" id="IPR034746">
    <property type="entry name" value="POTRA"/>
</dbReference>
<dbReference type="InterPro" id="IPR013685">
    <property type="entry name" value="POTRA_FtsQ_type"/>
</dbReference>
<dbReference type="PANTHER" id="PTHR35851:SF1">
    <property type="entry name" value="CELL DIVISION PROTEIN FTSQ"/>
    <property type="match status" value="1"/>
</dbReference>
<dbReference type="GO" id="GO:0016020">
    <property type="term" value="C:membrane"/>
    <property type="evidence" value="ECO:0007669"/>
    <property type="project" value="UniProtKB-SubCell"/>
</dbReference>
<organism evidence="11 12">
    <name type="scientific">Rariglobus hedericola</name>
    <dbReference type="NCBI Taxonomy" id="2597822"/>
    <lineage>
        <taxon>Bacteria</taxon>
        <taxon>Pseudomonadati</taxon>
        <taxon>Verrucomicrobiota</taxon>
        <taxon>Opitutia</taxon>
        <taxon>Opitutales</taxon>
        <taxon>Opitutaceae</taxon>
        <taxon>Rariglobus</taxon>
    </lineage>
</organism>
<evidence type="ECO:0000313" key="11">
    <source>
        <dbReference type="EMBL" id="TSJ75068.1"/>
    </source>
</evidence>
<feature type="domain" description="POTRA" evidence="10">
    <location>
        <begin position="76"/>
        <end position="144"/>
    </location>
</feature>
<feature type="transmembrane region" description="Helical" evidence="9">
    <location>
        <begin position="34"/>
        <end position="56"/>
    </location>
</feature>
<evidence type="ECO:0000256" key="9">
    <source>
        <dbReference type="SAM" id="Phobius"/>
    </source>
</evidence>
<comment type="subcellular location">
    <subcellularLocation>
        <location evidence="1">Membrane</location>
    </subcellularLocation>
</comment>
<gene>
    <name evidence="11" type="ORF">FPL22_16855</name>
</gene>
<dbReference type="Proteomes" id="UP000315648">
    <property type="component" value="Unassembled WGS sequence"/>
</dbReference>
<evidence type="ECO:0000256" key="7">
    <source>
        <dbReference type="ARBA" id="ARBA00023306"/>
    </source>
</evidence>
<keyword evidence="2" id="KW-1003">Cell membrane</keyword>
<dbReference type="PANTHER" id="PTHR35851">
    <property type="entry name" value="CELL DIVISION PROTEIN FTSQ"/>
    <property type="match status" value="1"/>
</dbReference>
<dbReference type="Pfam" id="PF08478">
    <property type="entry name" value="POTRA_1"/>
    <property type="match status" value="1"/>
</dbReference>
<keyword evidence="12" id="KW-1185">Reference proteome</keyword>
<reference evidence="11 12" key="1">
    <citation type="submission" date="2019-07" db="EMBL/GenBank/DDBJ databases">
        <title>Description of 53C-WASEF.</title>
        <authorList>
            <person name="Pitt A."/>
            <person name="Hahn M.W."/>
        </authorList>
    </citation>
    <scope>NUCLEOTIDE SEQUENCE [LARGE SCALE GENOMIC DNA]</scope>
    <source>
        <strain evidence="11 12">53C-WASEF</strain>
    </source>
</reference>
<proteinExistence type="predicted"/>
<feature type="region of interest" description="Disordered" evidence="8">
    <location>
        <begin position="298"/>
        <end position="341"/>
    </location>
</feature>
<dbReference type="PROSITE" id="PS51779">
    <property type="entry name" value="POTRA"/>
    <property type="match status" value="1"/>
</dbReference>
<evidence type="ECO:0000256" key="2">
    <source>
        <dbReference type="ARBA" id="ARBA00022475"/>
    </source>
</evidence>
<dbReference type="GO" id="GO:0090529">
    <property type="term" value="P:cell septum assembly"/>
    <property type="evidence" value="ECO:0007669"/>
    <property type="project" value="InterPro"/>
</dbReference>
<evidence type="ECO:0000256" key="8">
    <source>
        <dbReference type="SAM" id="MobiDB-lite"/>
    </source>
</evidence>
<comment type="caution">
    <text evidence="11">The sequence shown here is derived from an EMBL/GenBank/DDBJ whole genome shotgun (WGS) entry which is preliminary data.</text>
</comment>
<dbReference type="OrthoDB" id="187274at2"/>
<name>A0A556QEK8_9BACT</name>
<dbReference type="InterPro" id="IPR026579">
    <property type="entry name" value="FtsQ"/>
</dbReference>
<dbReference type="AlphaFoldDB" id="A0A556QEK8"/>
<feature type="region of interest" description="Disordered" evidence="8">
    <location>
        <begin position="1"/>
        <end position="26"/>
    </location>
</feature>
<keyword evidence="4 9" id="KW-0812">Transmembrane</keyword>
<evidence type="ECO:0000256" key="6">
    <source>
        <dbReference type="ARBA" id="ARBA00023136"/>
    </source>
</evidence>
<keyword evidence="7" id="KW-0131">Cell cycle</keyword>
<accession>A0A556QEK8</accession>
<evidence type="ECO:0000256" key="4">
    <source>
        <dbReference type="ARBA" id="ARBA00022692"/>
    </source>
</evidence>
<keyword evidence="6 9" id="KW-0472">Membrane</keyword>